<dbReference type="InterPro" id="IPR003593">
    <property type="entry name" value="AAA+_ATPase"/>
</dbReference>
<evidence type="ECO:0000259" key="14">
    <source>
        <dbReference type="SMART" id="SM00382"/>
    </source>
</evidence>
<organism evidence="16 17">
    <name type="scientific">Lysobacter koreensis</name>
    <dbReference type="NCBI Taxonomy" id="266122"/>
    <lineage>
        <taxon>Bacteria</taxon>
        <taxon>Pseudomonadati</taxon>
        <taxon>Pseudomonadota</taxon>
        <taxon>Gammaproteobacteria</taxon>
        <taxon>Lysobacterales</taxon>
        <taxon>Lysobacteraceae</taxon>
        <taxon>Lysobacter</taxon>
    </lineage>
</organism>
<evidence type="ECO:0000313" key="16">
    <source>
        <dbReference type="EMBL" id="MFD0738976.1"/>
    </source>
</evidence>
<evidence type="ECO:0000256" key="3">
    <source>
        <dbReference type="ARBA" id="ARBA00014919"/>
    </source>
</evidence>
<evidence type="ECO:0000256" key="11">
    <source>
        <dbReference type="ARBA" id="ARBA00023225"/>
    </source>
</evidence>
<dbReference type="InterPro" id="IPR000897">
    <property type="entry name" value="SRP54_GTPase_dom"/>
</dbReference>
<evidence type="ECO:0000256" key="5">
    <source>
        <dbReference type="ARBA" id="ARBA00022475"/>
    </source>
</evidence>
<dbReference type="SUPFAM" id="SSF52540">
    <property type="entry name" value="P-loop containing nucleoside triphosphate hydrolases"/>
    <property type="match status" value="1"/>
</dbReference>
<keyword evidence="5" id="KW-1003">Cell membrane</keyword>
<keyword evidence="8" id="KW-0653">Protein transport</keyword>
<evidence type="ECO:0000256" key="6">
    <source>
        <dbReference type="ARBA" id="ARBA00022741"/>
    </source>
</evidence>
<evidence type="ECO:0000256" key="4">
    <source>
        <dbReference type="ARBA" id="ARBA00022448"/>
    </source>
</evidence>
<dbReference type="PANTHER" id="PTHR43134:SF3">
    <property type="entry name" value="FLAGELLAR BIOSYNTHESIS PROTEIN FLHF"/>
    <property type="match status" value="1"/>
</dbReference>
<keyword evidence="16" id="KW-0969">Cilium</keyword>
<keyword evidence="9" id="KW-0342">GTP-binding</keyword>
<dbReference type="SMART" id="SM00382">
    <property type="entry name" value="AAA"/>
    <property type="match status" value="1"/>
</dbReference>
<keyword evidence="16" id="KW-0966">Cell projection</keyword>
<gene>
    <name evidence="16" type="ORF">ACFQZQ_06745</name>
</gene>
<accession>A0ABW2YLL2</accession>
<dbReference type="InterPro" id="IPR047040">
    <property type="entry name" value="FlhF__GTPase_dom"/>
</dbReference>
<keyword evidence="4" id="KW-0813">Transport</keyword>
<dbReference type="RefSeq" id="WP_386811997.1">
    <property type="nucleotide sequence ID" value="NZ_JBHTIH010000003.1"/>
</dbReference>
<dbReference type="Gene3D" id="3.40.50.300">
    <property type="entry name" value="P-loop containing nucleotide triphosphate hydrolases"/>
    <property type="match status" value="1"/>
</dbReference>
<evidence type="ECO:0000256" key="10">
    <source>
        <dbReference type="ARBA" id="ARBA00023136"/>
    </source>
</evidence>
<comment type="function">
    <text evidence="12">Necessary for flagellar biosynthesis. May be involved in translocation of the flagellum.</text>
</comment>
<keyword evidence="16" id="KW-0282">Flagellum</keyword>
<comment type="caution">
    <text evidence="16">The sequence shown here is derived from an EMBL/GenBank/DDBJ whole genome shotgun (WGS) entry which is preliminary data.</text>
</comment>
<evidence type="ECO:0000313" key="17">
    <source>
        <dbReference type="Proteomes" id="UP001597090"/>
    </source>
</evidence>
<keyword evidence="6" id="KW-0547">Nucleotide-binding</keyword>
<evidence type="ECO:0000256" key="7">
    <source>
        <dbReference type="ARBA" id="ARBA00022795"/>
    </source>
</evidence>
<dbReference type="CDD" id="cd17873">
    <property type="entry name" value="FlhF"/>
    <property type="match status" value="1"/>
</dbReference>
<dbReference type="Proteomes" id="UP001597090">
    <property type="component" value="Unassembled WGS sequence"/>
</dbReference>
<feature type="domain" description="AAA+ ATPase" evidence="14">
    <location>
        <begin position="448"/>
        <end position="644"/>
    </location>
</feature>
<evidence type="ECO:0000259" key="15">
    <source>
        <dbReference type="SMART" id="SM00962"/>
    </source>
</evidence>
<dbReference type="InterPro" id="IPR027417">
    <property type="entry name" value="P-loop_NTPase"/>
</dbReference>
<comment type="similarity">
    <text evidence="2">Belongs to the GTP-binding SRP family.</text>
</comment>
<protein>
    <recommendedName>
        <fullName evidence="3">Flagellar biosynthesis protein FlhF</fullName>
    </recommendedName>
    <alternativeName>
        <fullName evidence="13">Flagella-associated GTP-binding protein</fullName>
    </alternativeName>
</protein>
<keyword evidence="11" id="KW-1006">Bacterial flagellum protein export</keyword>
<reference evidence="17" key="1">
    <citation type="journal article" date="2019" name="Int. J. Syst. Evol. Microbiol.">
        <title>The Global Catalogue of Microorganisms (GCM) 10K type strain sequencing project: providing services to taxonomists for standard genome sequencing and annotation.</title>
        <authorList>
            <consortium name="The Broad Institute Genomics Platform"/>
            <consortium name="The Broad Institute Genome Sequencing Center for Infectious Disease"/>
            <person name="Wu L."/>
            <person name="Ma J."/>
        </authorList>
    </citation>
    <scope>NUCLEOTIDE SEQUENCE [LARGE SCALE GENOMIC DNA]</scope>
    <source>
        <strain evidence="17">CCUG 55491</strain>
    </source>
</reference>
<evidence type="ECO:0000256" key="8">
    <source>
        <dbReference type="ARBA" id="ARBA00022927"/>
    </source>
</evidence>
<keyword evidence="7" id="KW-1005">Bacterial flagellum biogenesis</keyword>
<dbReference type="SMART" id="SM00962">
    <property type="entry name" value="SRP54"/>
    <property type="match status" value="1"/>
</dbReference>
<proteinExistence type="inferred from homology"/>
<dbReference type="EMBL" id="JBHTIH010000003">
    <property type="protein sequence ID" value="MFD0738976.1"/>
    <property type="molecule type" value="Genomic_DNA"/>
</dbReference>
<evidence type="ECO:0000256" key="13">
    <source>
        <dbReference type="ARBA" id="ARBA00030866"/>
    </source>
</evidence>
<evidence type="ECO:0000256" key="9">
    <source>
        <dbReference type="ARBA" id="ARBA00023134"/>
    </source>
</evidence>
<evidence type="ECO:0000256" key="1">
    <source>
        <dbReference type="ARBA" id="ARBA00004413"/>
    </source>
</evidence>
<evidence type="ECO:0000256" key="2">
    <source>
        <dbReference type="ARBA" id="ARBA00008531"/>
    </source>
</evidence>
<sequence>MRIKRFIAPDMRTALRMVRDEQGPDAVILSNRAIDGGGIEVVAATDYDEALVAQALRAAAPGLETAFAPNAAKPPMAIAAPAIATAASPAPAAAVPAFASLLLEAAPEPTHFISTPATPVPAAASSEPRPPAAIAPVAAATDSRPAPSATATATAMAAPARESLMARARAAFKGHDARGGDGPTLAELSAGVSAVPAASSATTPAATRFEEMMAALNGPTTAIGATSTTAIVDVAPAATTAVETTTVQAIAPAPIAAVEIAAIATSANPVTDTGQTTPAIAIEPTIATASTAATVPNADDGDSDADYLISLSSGASPAPAATADASRASEMPTTHDALVPAPTRALRAVVAAPSATPDANMLAMRDELASMRQLMEKQMEQLSLERLRGSPGRAAAYDALIGYGCEETLAQSVAAKLDPRLPAAEIFEPMFAELARTLSVARSEPLDDGGVIALVGPTGAGKTTTAAKLAARFAARHRARDVALLTTDGKRAGAHEQLHAHGRRLGITVCAAAGPEGLADALAQLTDYPLVLVDTTGYAPRDRALFSQILWLRAARKVRSLLVLPANAHPHDLGEVIRRYRPAAPEGVVLTKLDETGRLGSALSVTVRHGLTLAYTTHGQETSDLDTADATHLARTLEKLRRAADNPLATEDRHAVA</sequence>
<feature type="domain" description="SRP54-type proteins GTP-binding" evidence="15">
    <location>
        <begin position="449"/>
        <end position="639"/>
    </location>
</feature>
<dbReference type="PANTHER" id="PTHR43134">
    <property type="entry name" value="SIGNAL RECOGNITION PARTICLE RECEPTOR SUBUNIT ALPHA"/>
    <property type="match status" value="1"/>
</dbReference>
<evidence type="ECO:0000256" key="12">
    <source>
        <dbReference type="ARBA" id="ARBA00025337"/>
    </source>
</evidence>
<comment type="subcellular location">
    <subcellularLocation>
        <location evidence="1">Cell membrane</location>
        <topology evidence="1">Peripheral membrane protein</topology>
        <orientation evidence="1">Cytoplasmic side</orientation>
    </subcellularLocation>
</comment>
<keyword evidence="17" id="KW-1185">Reference proteome</keyword>
<keyword evidence="10" id="KW-0472">Membrane</keyword>
<name>A0ABW2YLL2_9GAMM</name>
<dbReference type="Pfam" id="PF00448">
    <property type="entry name" value="SRP54"/>
    <property type="match status" value="1"/>
</dbReference>